<evidence type="ECO:0000313" key="9">
    <source>
        <dbReference type="Proteomes" id="UP001189619"/>
    </source>
</evidence>
<dbReference type="RefSeq" id="WP_212133733.1">
    <property type="nucleotide sequence ID" value="NZ_OY569118.1"/>
</dbReference>
<dbReference type="InterPro" id="IPR028350">
    <property type="entry name" value="DNAC/IstB-like"/>
</dbReference>
<organism evidence="7 9">
    <name type="scientific">Brevibacillus aydinogluensis</name>
    <dbReference type="NCBI Taxonomy" id="927786"/>
    <lineage>
        <taxon>Bacteria</taxon>
        <taxon>Bacillati</taxon>
        <taxon>Bacillota</taxon>
        <taxon>Bacilli</taxon>
        <taxon>Bacillales</taxon>
        <taxon>Paenibacillaceae</taxon>
        <taxon>Brevibacillus</taxon>
    </lineage>
</organism>
<dbReference type="AlphaFoldDB" id="A0AA48RH35"/>
<dbReference type="GO" id="GO:0005524">
    <property type="term" value="F:ATP binding"/>
    <property type="evidence" value="ECO:0007669"/>
    <property type="project" value="UniProtKB-KW"/>
</dbReference>
<dbReference type="EMBL" id="OY569118">
    <property type="protein sequence ID" value="CAJ1002244.1"/>
    <property type="molecule type" value="Genomic_DNA"/>
</dbReference>
<dbReference type="PANTHER" id="PTHR30050:SF4">
    <property type="entry name" value="ATP-BINDING PROTEIN RV3427C IN INSERTION SEQUENCE-RELATED"/>
    <property type="match status" value="1"/>
</dbReference>
<evidence type="ECO:0000259" key="4">
    <source>
        <dbReference type="SMART" id="SM00382"/>
    </source>
</evidence>
<keyword evidence="3" id="KW-0067">ATP-binding</keyword>
<dbReference type="InterPro" id="IPR003593">
    <property type="entry name" value="AAA+_ATPase"/>
</dbReference>
<dbReference type="Gene3D" id="3.40.50.300">
    <property type="entry name" value="P-loop containing nucleotide triphosphate hydrolases"/>
    <property type="match status" value="1"/>
</dbReference>
<evidence type="ECO:0000256" key="3">
    <source>
        <dbReference type="ARBA" id="ARBA00022840"/>
    </source>
</evidence>
<dbReference type="EMBL" id="OY569118">
    <property type="protein sequence ID" value="CAJ1002207.1"/>
    <property type="molecule type" value="Genomic_DNA"/>
</dbReference>
<dbReference type="CDD" id="cd00009">
    <property type="entry name" value="AAA"/>
    <property type="match status" value="1"/>
</dbReference>
<dbReference type="GO" id="GO:0006260">
    <property type="term" value="P:DNA replication"/>
    <property type="evidence" value="ECO:0007669"/>
    <property type="project" value="TreeGrafter"/>
</dbReference>
<dbReference type="Pfam" id="PF01695">
    <property type="entry name" value="IstB_IS21"/>
    <property type="match status" value="1"/>
</dbReference>
<dbReference type="InterPro" id="IPR027417">
    <property type="entry name" value="P-loop_NTPase"/>
</dbReference>
<protein>
    <submittedName>
        <fullName evidence="7">IS21-like element helper ATPase IstB</fullName>
    </submittedName>
</protein>
<evidence type="ECO:0000256" key="2">
    <source>
        <dbReference type="ARBA" id="ARBA00022741"/>
    </source>
</evidence>
<evidence type="ECO:0000313" key="6">
    <source>
        <dbReference type="EMBL" id="CAJ1001231.1"/>
    </source>
</evidence>
<keyword evidence="9" id="KW-1185">Reference proteome</keyword>
<accession>A0AA48RH35</accession>
<name>A0AA48RH35_9BACL</name>
<dbReference type="PIRSF" id="PIRSF003073">
    <property type="entry name" value="DNAC_TnpB_IstB"/>
    <property type="match status" value="1"/>
</dbReference>
<gene>
    <name evidence="7" type="primary">istB</name>
    <name evidence="5" type="ORF">BSPP4475_01870</name>
    <name evidence="6" type="ORF">BSPP4475_02720</name>
    <name evidence="7" type="ORF">BSPP4475_07770</name>
    <name evidence="8" type="ORF">BSPP4475_07955</name>
</gene>
<dbReference type="InterPro" id="IPR002611">
    <property type="entry name" value="IstB_ATP-bd"/>
</dbReference>
<feature type="domain" description="AAA+ ATPase" evidence="4">
    <location>
        <begin position="91"/>
        <end position="223"/>
    </location>
</feature>
<dbReference type="Proteomes" id="UP001189619">
    <property type="component" value="Chromosome"/>
</dbReference>
<evidence type="ECO:0000256" key="1">
    <source>
        <dbReference type="ARBA" id="ARBA00008059"/>
    </source>
</evidence>
<dbReference type="KEGG" id="bayd:BSPP4475_01870"/>
<keyword evidence="2" id="KW-0547">Nucleotide-binding</keyword>
<sequence length="245" mass="28173">MKEELRRLCKALRLGYVMDHYASQPFESREQFLLAVLRAEKEQRELAKVRRLLKKARFHQIKTLENYTFESITFPPSLTQHALCSLEFVHKRQNILMLGGVGTGKTHLATALGVAACREGYNVRFFRVADLVAQLQQRHHTGTLARFKKDMERCDLLILDELGFVPFHQDGAELLFHLIADCYERNSIIVTSNLEFGQWTRVFGDSRLTAALVDRLVHHAHILAFTGESYRLRHALSGPENAWQG</sequence>
<reference evidence="7" key="1">
    <citation type="submission" date="2023-07" db="EMBL/GenBank/DDBJ databases">
        <authorList>
            <person name="Ivanov I."/>
            <person name="Teneva D."/>
            <person name="Stoikov I."/>
        </authorList>
    </citation>
    <scope>NUCLEOTIDE SEQUENCE</scope>
    <source>
        <strain evidence="7">4475</strain>
    </source>
</reference>
<dbReference type="EMBL" id="OY569118">
    <property type="protein sequence ID" value="CAJ1001072.1"/>
    <property type="molecule type" value="Genomic_DNA"/>
</dbReference>
<dbReference type="KEGG" id="bayd:BSPP4475_02720"/>
<evidence type="ECO:0000313" key="5">
    <source>
        <dbReference type="EMBL" id="CAJ1001072.1"/>
    </source>
</evidence>
<dbReference type="NCBIfam" id="NF038214">
    <property type="entry name" value="IS21_help_AAA"/>
    <property type="match status" value="1"/>
</dbReference>
<dbReference type="SMART" id="SM00382">
    <property type="entry name" value="AAA"/>
    <property type="match status" value="1"/>
</dbReference>
<dbReference type="KEGG" id="bayd:BSPP4475_07955"/>
<dbReference type="InterPro" id="IPR047661">
    <property type="entry name" value="IstB"/>
</dbReference>
<comment type="similarity">
    <text evidence="1">Belongs to the IS21/IS1162 putative ATP-binding protein family.</text>
</comment>
<dbReference type="KEGG" id="bayd:BSPP4475_07770"/>
<evidence type="ECO:0000313" key="7">
    <source>
        <dbReference type="EMBL" id="CAJ1002207.1"/>
    </source>
</evidence>
<dbReference type="EMBL" id="OY569118">
    <property type="protein sequence ID" value="CAJ1001231.1"/>
    <property type="molecule type" value="Genomic_DNA"/>
</dbReference>
<dbReference type="SUPFAM" id="SSF52540">
    <property type="entry name" value="P-loop containing nucleoside triphosphate hydrolases"/>
    <property type="match status" value="1"/>
</dbReference>
<proteinExistence type="inferred from homology"/>
<dbReference type="PANTHER" id="PTHR30050">
    <property type="entry name" value="CHROMOSOMAL REPLICATION INITIATOR PROTEIN DNAA"/>
    <property type="match status" value="1"/>
</dbReference>
<evidence type="ECO:0000313" key="8">
    <source>
        <dbReference type="EMBL" id="CAJ1002244.1"/>
    </source>
</evidence>